<proteinExistence type="predicted"/>
<organism evidence="1">
    <name type="scientific">viral metagenome</name>
    <dbReference type="NCBI Taxonomy" id="1070528"/>
    <lineage>
        <taxon>unclassified sequences</taxon>
        <taxon>metagenomes</taxon>
        <taxon>organismal metagenomes</taxon>
    </lineage>
</organism>
<evidence type="ECO:0000313" key="1">
    <source>
        <dbReference type="EMBL" id="QHU28732.1"/>
    </source>
</evidence>
<name>A0A6C0LHV2_9ZZZZ</name>
<reference evidence="1" key="1">
    <citation type="journal article" date="2020" name="Nature">
        <title>Giant virus diversity and host interactions through global metagenomics.</title>
        <authorList>
            <person name="Schulz F."/>
            <person name="Roux S."/>
            <person name="Paez-Espino D."/>
            <person name="Jungbluth S."/>
            <person name="Walsh D.A."/>
            <person name="Denef V.J."/>
            <person name="McMahon K.D."/>
            <person name="Konstantinidis K.T."/>
            <person name="Eloe-Fadrosh E.A."/>
            <person name="Kyrpides N.C."/>
            <person name="Woyke T."/>
        </authorList>
    </citation>
    <scope>NUCLEOTIDE SEQUENCE</scope>
    <source>
        <strain evidence="1">GVMAG-M-3300027791-30</strain>
    </source>
</reference>
<dbReference type="AlphaFoldDB" id="A0A6C0LHV2"/>
<protein>
    <submittedName>
        <fullName evidence="1">Uncharacterized protein</fullName>
    </submittedName>
</protein>
<dbReference type="EMBL" id="MN740474">
    <property type="protein sequence ID" value="QHU28732.1"/>
    <property type="molecule type" value="Genomic_DNA"/>
</dbReference>
<accession>A0A6C0LHV2</accession>
<sequence>MLFRNIEDFEDDLLGEKNKINLKGIDDTKFNIIIDQTNKSGILTGLDPQGKVDFPTCGTIKLPKGSTAEIQGRTGIKISCDEVKGMPYNKISCMDGENLAECCGKDVCSEKGGCYQIQYNQKTTEFKCVGGTPSKLSNFFGCDSNDGCIAATNLNNAMSQDTCIDLCKKYKKCDNKNLVTFHSTTSSNEYYDYNTSFPNNPCNLKNNTVQIKSKGDCNPDIPGICIKVPNVIYPKVCDLVKRNSNGCNDVNNGLNPDGSTPMKSGGDCDLNSINNIPFGVNVTAYGPPRVNYVPFDWCVGNFVDEKDMCPMKGNCGSQGNPQYFNYNNTGDLKETSCSLSFKLDPQNQLACD</sequence>